<dbReference type="Pfam" id="PF04909">
    <property type="entry name" value="Amidohydro_2"/>
    <property type="match status" value="1"/>
</dbReference>
<dbReference type="Proteomes" id="UP001571476">
    <property type="component" value="Unassembled WGS sequence"/>
</dbReference>
<accession>A0ABV4SXC9</accession>
<keyword evidence="4" id="KW-1185">Reference proteome</keyword>
<organism evidence="3 4">
    <name type="scientific">Streptomyces aureus</name>
    <dbReference type="NCBI Taxonomy" id="193461"/>
    <lineage>
        <taxon>Bacteria</taxon>
        <taxon>Bacillati</taxon>
        <taxon>Actinomycetota</taxon>
        <taxon>Actinomycetes</taxon>
        <taxon>Kitasatosporales</taxon>
        <taxon>Streptomycetaceae</taxon>
        <taxon>Streptomyces</taxon>
    </lineage>
</organism>
<sequence>MSTHVAETSTDPVVVVSSDTHIGPSLKDHMRKYCPQKYLADYDDYVREFEAYTEVQRDLYPEMYEDDGTGKLVRRARNRLTEGHYEVHARTRDMDFDGIASEVIFHGSQNDEPVPFTALGDPNSPFLFKNLPPENPELAAVGRHIYNAWLADQCSVDPQRHVGLAQIPIWDVEASVKEVEWAAEAGLKGVNFPTAQPWLPEFNKEVWEPFWAASAAHNMPLTTHIGAGADADYSGPVGRVVALFELVTMWGMRAVPWMTLGGAFERHPNLKLVITEVPGMWWPQYMTQLDSTYRATINAPTGKNEGLAAYCAKLPSEYLKTNLFVGSSFMCHTEAQAAVRDGYYGNCMWGSDYPHTEGTFQYPDSWDETPVTHIAQRYAYWDTPEEPMRAMLGETAAEVYGLDLEQLKQIAGRINAPTIEQLREPIYEAPPGVNSFAFRKNGWWD</sequence>
<dbReference type="PANTHER" id="PTHR21240:SF28">
    <property type="entry name" value="ISO-OROTATE DECARBOXYLASE (EUROFUNG)"/>
    <property type="match status" value="1"/>
</dbReference>
<name>A0ABV4SXC9_9ACTN</name>
<reference evidence="3 4" key="1">
    <citation type="submission" date="2024-08" db="EMBL/GenBank/DDBJ databases">
        <title>Genome sequence of Streptomyces aureus CACIA-1.46HGO.</title>
        <authorList>
            <person name="Evangelista-Martinez Z."/>
        </authorList>
    </citation>
    <scope>NUCLEOTIDE SEQUENCE [LARGE SCALE GENOMIC DNA]</scope>
    <source>
        <strain evidence="3 4">CACIA-1.46HGO</strain>
    </source>
</reference>
<dbReference type="PANTHER" id="PTHR21240">
    <property type="entry name" value="2-AMINO-3-CARBOXYLMUCONATE-6-SEMIALDEHYDE DECARBOXYLASE"/>
    <property type="match status" value="1"/>
</dbReference>
<dbReference type="SUPFAM" id="SSF51556">
    <property type="entry name" value="Metallo-dependent hydrolases"/>
    <property type="match status" value="1"/>
</dbReference>
<evidence type="ECO:0000259" key="2">
    <source>
        <dbReference type="Pfam" id="PF04909"/>
    </source>
</evidence>
<dbReference type="Gene3D" id="3.20.20.140">
    <property type="entry name" value="Metal-dependent hydrolases"/>
    <property type="match status" value="1"/>
</dbReference>
<gene>
    <name evidence="3" type="ORF">ACEG43_44490</name>
</gene>
<dbReference type="EMBL" id="JBGOSP010000051">
    <property type="protein sequence ID" value="MFA3843114.1"/>
    <property type="molecule type" value="Genomic_DNA"/>
</dbReference>
<evidence type="ECO:0000256" key="1">
    <source>
        <dbReference type="ARBA" id="ARBA00023239"/>
    </source>
</evidence>
<evidence type="ECO:0000313" key="3">
    <source>
        <dbReference type="EMBL" id="MFA3843114.1"/>
    </source>
</evidence>
<dbReference type="InterPro" id="IPR006680">
    <property type="entry name" value="Amidohydro-rel"/>
</dbReference>
<evidence type="ECO:0000313" key="4">
    <source>
        <dbReference type="Proteomes" id="UP001571476"/>
    </source>
</evidence>
<dbReference type="InterPro" id="IPR032465">
    <property type="entry name" value="ACMSD"/>
</dbReference>
<protein>
    <submittedName>
        <fullName evidence="3">Amidohydrolase family protein</fullName>
    </submittedName>
</protein>
<comment type="caution">
    <text evidence="3">The sequence shown here is derived from an EMBL/GenBank/DDBJ whole genome shotgun (WGS) entry which is preliminary data.</text>
</comment>
<feature type="domain" description="Amidohydrolase-related" evidence="2">
    <location>
        <begin position="146"/>
        <end position="402"/>
    </location>
</feature>
<dbReference type="InterPro" id="IPR032466">
    <property type="entry name" value="Metal_Hydrolase"/>
</dbReference>
<keyword evidence="1" id="KW-0456">Lyase</keyword>
<dbReference type="RefSeq" id="WP_372566979.1">
    <property type="nucleotide sequence ID" value="NZ_JBGOSP010000051.1"/>
</dbReference>
<proteinExistence type="predicted"/>